<keyword evidence="4 6" id="KW-0067">ATP-binding</keyword>
<keyword evidence="2" id="KW-0813">Transport</keyword>
<dbReference type="Gene3D" id="3.40.50.300">
    <property type="entry name" value="P-loop containing nucleotide triphosphate hydrolases"/>
    <property type="match status" value="1"/>
</dbReference>
<dbReference type="SMART" id="SM00382">
    <property type="entry name" value="AAA"/>
    <property type="match status" value="1"/>
</dbReference>
<dbReference type="AlphaFoldDB" id="A0A844WEV9"/>
<dbReference type="GO" id="GO:0016887">
    <property type="term" value="F:ATP hydrolysis activity"/>
    <property type="evidence" value="ECO:0007669"/>
    <property type="project" value="InterPro"/>
</dbReference>
<dbReference type="Proteomes" id="UP000443843">
    <property type="component" value="Unassembled WGS sequence"/>
</dbReference>
<dbReference type="PROSITE" id="PS00211">
    <property type="entry name" value="ABC_TRANSPORTER_1"/>
    <property type="match status" value="1"/>
</dbReference>
<dbReference type="InterPro" id="IPR017871">
    <property type="entry name" value="ABC_transporter-like_CS"/>
</dbReference>
<dbReference type="PROSITE" id="PS50893">
    <property type="entry name" value="ABC_TRANSPORTER_2"/>
    <property type="match status" value="1"/>
</dbReference>
<sequence length="248" mass="25992">MTPAPSLHLHGSAAFAGTPLFHALALEVPAGRWTCLLGPSGIGKSTILRLFAGLAEGVRFTGRMGADDGAPLAGRVALMAQDDLLLPWLSVAGNVTLGARLRGETPDPARLARVLAQVGLDTLAARHPAALSGGQRQRAALARTLMEDRAVVLLDEPFSALDARTRARMQELTAASLAGRTVLLVTHDPGEAARLGHRILVMTETGLHDLPPPPGPVPRPAGDPQTLTLQARLLDILRTDDTCAPPIC</sequence>
<accession>A0A844WEV9</accession>
<feature type="domain" description="ABC transporter" evidence="5">
    <location>
        <begin position="4"/>
        <end position="229"/>
    </location>
</feature>
<protein>
    <submittedName>
        <fullName evidence="6">ATP-binding cassette domain-containing protein</fullName>
    </submittedName>
</protein>
<dbReference type="InterPro" id="IPR003593">
    <property type="entry name" value="AAA+_ATPase"/>
</dbReference>
<name>A0A844WEV9_9RHOB</name>
<keyword evidence="7" id="KW-1185">Reference proteome</keyword>
<gene>
    <name evidence="6" type="ORF">GLS40_11635</name>
</gene>
<dbReference type="InterPro" id="IPR050166">
    <property type="entry name" value="ABC_transporter_ATP-bind"/>
</dbReference>
<keyword evidence="3" id="KW-0547">Nucleotide-binding</keyword>
<dbReference type="Pfam" id="PF00005">
    <property type="entry name" value="ABC_tran"/>
    <property type="match status" value="1"/>
</dbReference>
<dbReference type="InterPro" id="IPR003439">
    <property type="entry name" value="ABC_transporter-like_ATP-bd"/>
</dbReference>
<evidence type="ECO:0000256" key="1">
    <source>
        <dbReference type="ARBA" id="ARBA00005417"/>
    </source>
</evidence>
<proteinExistence type="inferred from homology"/>
<dbReference type="PANTHER" id="PTHR42788">
    <property type="entry name" value="TAURINE IMPORT ATP-BINDING PROTEIN-RELATED"/>
    <property type="match status" value="1"/>
</dbReference>
<dbReference type="GO" id="GO:0005524">
    <property type="term" value="F:ATP binding"/>
    <property type="evidence" value="ECO:0007669"/>
    <property type="project" value="UniProtKB-KW"/>
</dbReference>
<evidence type="ECO:0000256" key="4">
    <source>
        <dbReference type="ARBA" id="ARBA00022840"/>
    </source>
</evidence>
<organism evidence="6 7">
    <name type="scientific">Pseudooceanicola pacificus</name>
    <dbReference type="NCBI Taxonomy" id="2676438"/>
    <lineage>
        <taxon>Bacteria</taxon>
        <taxon>Pseudomonadati</taxon>
        <taxon>Pseudomonadota</taxon>
        <taxon>Alphaproteobacteria</taxon>
        <taxon>Rhodobacterales</taxon>
        <taxon>Paracoccaceae</taxon>
        <taxon>Pseudooceanicola</taxon>
    </lineage>
</organism>
<dbReference type="SUPFAM" id="SSF52540">
    <property type="entry name" value="P-loop containing nucleoside triphosphate hydrolases"/>
    <property type="match status" value="1"/>
</dbReference>
<reference evidence="6 7" key="1">
    <citation type="submission" date="2019-11" db="EMBL/GenBank/DDBJ databases">
        <title>Pseudooceanicola pacifica sp. nov., isolated from deep-sea sediment of the Pacific Ocean.</title>
        <authorList>
            <person name="Lyu L."/>
        </authorList>
    </citation>
    <scope>NUCLEOTIDE SEQUENCE [LARGE SCALE GENOMIC DNA]</scope>
    <source>
        <strain evidence="6 7">216_PA32_1</strain>
    </source>
</reference>
<dbReference type="EMBL" id="WNXQ01000006">
    <property type="protein sequence ID" value="MWB78680.1"/>
    <property type="molecule type" value="Genomic_DNA"/>
</dbReference>
<dbReference type="InterPro" id="IPR027417">
    <property type="entry name" value="P-loop_NTPase"/>
</dbReference>
<dbReference type="PANTHER" id="PTHR42788:SF19">
    <property type="entry name" value="ALIPHATIC SULFONATES IMPORT ATP-BINDING PROTEIN SSUB 2"/>
    <property type="match status" value="1"/>
</dbReference>
<dbReference type="RefSeq" id="WP_160382898.1">
    <property type="nucleotide sequence ID" value="NZ_WNXQ01000006.1"/>
</dbReference>
<evidence type="ECO:0000313" key="7">
    <source>
        <dbReference type="Proteomes" id="UP000443843"/>
    </source>
</evidence>
<evidence type="ECO:0000313" key="6">
    <source>
        <dbReference type="EMBL" id="MWB78680.1"/>
    </source>
</evidence>
<evidence type="ECO:0000256" key="3">
    <source>
        <dbReference type="ARBA" id="ARBA00022741"/>
    </source>
</evidence>
<comment type="similarity">
    <text evidence="1">Belongs to the ABC transporter superfamily.</text>
</comment>
<comment type="caution">
    <text evidence="6">The sequence shown here is derived from an EMBL/GenBank/DDBJ whole genome shotgun (WGS) entry which is preliminary data.</text>
</comment>
<evidence type="ECO:0000256" key="2">
    <source>
        <dbReference type="ARBA" id="ARBA00022448"/>
    </source>
</evidence>
<evidence type="ECO:0000259" key="5">
    <source>
        <dbReference type="PROSITE" id="PS50893"/>
    </source>
</evidence>